<feature type="non-terminal residue" evidence="2">
    <location>
        <position position="1"/>
    </location>
</feature>
<name>A0ABN9X6F6_9DINO</name>
<organism evidence="2 3">
    <name type="scientific">Prorocentrum cordatum</name>
    <dbReference type="NCBI Taxonomy" id="2364126"/>
    <lineage>
        <taxon>Eukaryota</taxon>
        <taxon>Sar</taxon>
        <taxon>Alveolata</taxon>
        <taxon>Dinophyceae</taxon>
        <taxon>Prorocentrales</taxon>
        <taxon>Prorocentraceae</taxon>
        <taxon>Prorocentrum</taxon>
    </lineage>
</organism>
<keyword evidence="3" id="KW-1185">Reference proteome</keyword>
<reference evidence="2" key="1">
    <citation type="submission" date="2023-10" db="EMBL/GenBank/DDBJ databases">
        <authorList>
            <person name="Chen Y."/>
            <person name="Shah S."/>
            <person name="Dougan E. K."/>
            <person name="Thang M."/>
            <person name="Chan C."/>
        </authorList>
    </citation>
    <scope>NUCLEOTIDE SEQUENCE [LARGE SCALE GENOMIC DNA]</scope>
</reference>
<sequence length="233" mass="25278">PGRVFARSAGRLRAIMPPRQRSPTPTRDFSEPDDDALEDDSAEDAEKEQAAKDLETHLLQLFARGVMGAKSVCIAFYHAQRAGAGGGNLRAHAKGPGLASGSYSKHLMKVLPSSSAELVNIMVPLRVGGARSKRPVLVAPPHEVLAQEHESDIAAFGDPDAVSDWADTCENHPFRHIAGDNRDVVPAAMYMGGIRYTHSTLAGKQDSLIGIFCYSLRRRNRHLLAVLSKKDMC</sequence>
<dbReference type="EMBL" id="CAUYUJ010019976">
    <property type="protein sequence ID" value="CAK0894994.1"/>
    <property type="molecule type" value="Genomic_DNA"/>
</dbReference>
<protein>
    <submittedName>
        <fullName evidence="2">Uncharacterized protein</fullName>
    </submittedName>
</protein>
<dbReference type="Proteomes" id="UP001189429">
    <property type="component" value="Unassembled WGS sequence"/>
</dbReference>
<accession>A0ABN9X6F6</accession>
<comment type="caution">
    <text evidence="2">The sequence shown here is derived from an EMBL/GenBank/DDBJ whole genome shotgun (WGS) entry which is preliminary data.</text>
</comment>
<evidence type="ECO:0000313" key="3">
    <source>
        <dbReference type="Proteomes" id="UP001189429"/>
    </source>
</evidence>
<gene>
    <name evidence="2" type="ORF">PCOR1329_LOCUS73882</name>
</gene>
<evidence type="ECO:0000256" key="1">
    <source>
        <dbReference type="SAM" id="MobiDB-lite"/>
    </source>
</evidence>
<feature type="non-terminal residue" evidence="2">
    <location>
        <position position="233"/>
    </location>
</feature>
<proteinExistence type="predicted"/>
<feature type="compositionally biased region" description="Acidic residues" evidence="1">
    <location>
        <begin position="31"/>
        <end position="46"/>
    </location>
</feature>
<feature type="region of interest" description="Disordered" evidence="1">
    <location>
        <begin position="1"/>
        <end position="49"/>
    </location>
</feature>
<evidence type="ECO:0000313" key="2">
    <source>
        <dbReference type="EMBL" id="CAK0894994.1"/>
    </source>
</evidence>